<keyword evidence="4" id="KW-1185">Reference proteome</keyword>
<dbReference type="Proteomes" id="UP001634394">
    <property type="component" value="Unassembled WGS sequence"/>
</dbReference>
<protein>
    <submittedName>
        <fullName evidence="2">Uncharacterized protein</fullName>
    </submittedName>
</protein>
<comment type="caution">
    <text evidence="2">The sequence shown here is derived from an EMBL/GenBank/DDBJ whole genome shotgun (WGS) entry which is preliminary data.</text>
</comment>
<evidence type="ECO:0000256" key="1">
    <source>
        <dbReference type="SAM" id="MobiDB-lite"/>
    </source>
</evidence>
<name>A0ABD3Y1N2_SINWO</name>
<proteinExistence type="predicted"/>
<reference evidence="2 4" key="1">
    <citation type="submission" date="2024-11" db="EMBL/GenBank/DDBJ databases">
        <title>Chromosome-level genome assembly of the freshwater bivalve Anodonta woodiana.</title>
        <authorList>
            <person name="Chen X."/>
        </authorList>
    </citation>
    <scope>NUCLEOTIDE SEQUENCE [LARGE SCALE GENOMIC DNA]</scope>
    <source>
        <strain evidence="2">MN2024</strain>
        <tissue evidence="2">Gills</tissue>
    </source>
</reference>
<evidence type="ECO:0000313" key="4">
    <source>
        <dbReference type="Proteomes" id="UP001634394"/>
    </source>
</evidence>
<dbReference type="EMBL" id="JBJQND010000001">
    <property type="protein sequence ID" value="KAL3891262.1"/>
    <property type="molecule type" value="Genomic_DNA"/>
</dbReference>
<evidence type="ECO:0000313" key="3">
    <source>
        <dbReference type="EMBL" id="KAL3891311.1"/>
    </source>
</evidence>
<evidence type="ECO:0000313" key="2">
    <source>
        <dbReference type="EMBL" id="KAL3891262.1"/>
    </source>
</evidence>
<accession>A0ABD3Y1N2</accession>
<dbReference type="EMBL" id="JBJQND010000001">
    <property type="protein sequence ID" value="KAL3891311.1"/>
    <property type="molecule type" value="Genomic_DNA"/>
</dbReference>
<sequence>MRRYKPDEETEGDTFNIVEGGEMTGKRERRGSFQISREERLGKVAIESPENRSGKEEKSLKMRTITDITSDLGPEDITKGNIYMDTLFTSKVISD</sequence>
<dbReference type="AlphaFoldDB" id="A0ABD3Y1N2"/>
<gene>
    <name evidence="2" type="ORF">ACJMK2_003525</name>
    <name evidence="3" type="ORF">ACJMK2_003573</name>
</gene>
<organism evidence="2 4">
    <name type="scientific">Sinanodonta woodiana</name>
    <name type="common">Chinese pond mussel</name>
    <name type="synonym">Anodonta woodiana</name>
    <dbReference type="NCBI Taxonomy" id="1069815"/>
    <lineage>
        <taxon>Eukaryota</taxon>
        <taxon>Metazoa</taxon>
        <taxon>Spiralia</taxon>
        <taxon>Lophotrochozoa</taxon>
        <taxon>Mollusca</taxon>
        <taxon>Bivalvia</taxon>
        <taxon>Autobranchia</taxon>
        <taxon>Heteroconchia</taxon>
        <taxon>Palaeoheterodonta</taxon>
        <taxon>Unionida</taxon>
        <taxon>Unionoidea</taxon>
        <taxon>Unionidae</taxon>
        <taxon>Unioninae</taxon>
        <taxon>Sinanodonta</taxon>
    </lineage>
</organism>
<feature type="region of interest" description="Disordered" evidence="1">
    <location>
        <begin position="1"/>
        <end position="59"/>
    </location>
</feature>
<feature type="compositionally biased region" description="Basic and acidic residues" evidence="1">
    <location>
        <begin position="49"/>
        <end position="59"/>
    </location>
</feature>